<evidence type="ECO:0000313" key="2">
    <source>
        <dbReference type="Proteomes" id="UP001062776"/>
    </source>
</evidence>
<sequence>MNNFGPDEVRSPGYLQRRLDAGAARLARRVGACTYHYRVRDLARPFSTLIGTPFICFDTDASFRMRRPRSWGQTSLYALGDTLHLRVGDLLQQAGRFYFVAEKESLRPLLCTACNRQVTIMGMRGDEGGYVQKCPASISLHGRGGDRHSGMPGSLRAGSYMMHLPLLPDFCLMPYMQLIDETGMRYLVDAVELSQNGTRAVLSVQQV</sequence>
<keyword evidence="2" id="KW-1185">Reference proteome</keyword>
<proteinExistence type="predicted"/>
<reference evidence="1" key="1">
    <citation type="submission" date="2013-04" db="EMBL/GenBank/DDBJ databases">
        <title>The genome sequencing project of 58 acetic acid bacteria.</title>
        <authorList>
            <person name="Okamoto-Kainuma A."/>
            <person name="Ishikawa M."/>
            <person name="Umino S."/>
            <person name="Koizumi Y."/>
            <person name="Shiwa Y."/>
            <person name="Yoshikawa H."/>
            <person name="Matsutani M."/>
            <person name="Matsushita K."/>
        </authorList>
    </citation>
    <scope>NUCLEOTIDE SEQUENCE</scope>
    <source>
        <strain evidence="1">NRIC 0535</strain>
    </source>
</reference>
<name>A0ABQ0Q2J9_9PROT</name>
<gene>
    <name evidence="1" type="ORF">AA0535_1510</name>
</gene>
<dbReference type="Proteomes" id="UP001062776">
    <property type="component" value="Unassembled WGS sequence"/>
</dbReference>
<accession>A0ABQ0Q2J9</accession>
<comment type="caution">
    <text evidence="1">The sequence shown here is derived from an EMBL/GenBank/DDBJ whole genome shotgun (WGS) entry which is preliminary data.</text>
</comment>
<evidence type="ECO:0000313" key="1">
    <source>
        <dbReference type="EMBL" id="GBQ88309.1"/>
    </source>
</evidence>
<protein>
    <submittedName>
        <fullName evidence="1">Uncharacterized protein</fullName>
    </submittedName>
</protein>
<dbReference type="EMBL" id="BAPV01000010">
    <property type="protein sequence ID" value="GBQ88309.1"/>
    <property type="molecule type" value="Genomic_DNA"/>
</dbReference>
<organism evidence="1 2">
    <name type="scientific">Asaia krungthepensis NRIC 0535</name>
    <dbReference type="NCBI Taxonomy" id="1307925"/>
    <lineage>
        <taxon>Bacteria</taxon>
        <taxon>Pseudomonadati</taxon>
        <taxon>Pseudomonadota</taxon>
        <taxon>Alphaproteobacteria</taxon>
        <taxon>Acetobacterales</taxon>
        <taxon>Acetobacteraceae</taxon>
        <taxon>Asaia</taxon>
    </lineage>
</organism>